<dbReference type="Proteomes" id="UP000618445">
    <property type="component" value="Unassembled WGS sequence"/>
</dbReference>
<feature type="domain" description="Transposase IS4-like" evidence="1">
    <location>
        <begin position="98"/>
        <end position="269"/>
    </location>
</feature>
<dbReference type="InterPro" id="IPR002559">
    <property type="entry name" value="Transposase_11"/>
</dbReference>
<dbReference type="EMBL" id="JACJQY010000047">
    <property type="protein sequence ID" value="MBD2319324.1"/>
    <property type="molecule type" value="Genomic_DNA"/>
</dbReference>
<dbReference type="PANTHER" id="PTHR30007">
    <property type="entry name" value="PHP DOMAIN PROTEIN"/>
    <property type="match status" value="1"/>
</dbReference>
<dbReference type="InterPro" id="IPR025161">
    <property type="entry name" value="IS402-like_dom"/>
</dbReference>
<accession>A0ABR8CFA0</accession>
<protein>
    <submittedName>
        <fullName evidence="3">IS5 family transposase</fullName>
    </submittedName>
</protein>
<dbReference type="PANTHER" id="PTHR30007:SF0">
    <property type="entry name" value="TRANSPOSASE"/>
    <property type="match status" value="1"/>
</dbReference>
<evidence type="ECO:0000259" key="2">
    <source>
        <dbReference type="Pfam" id="PF13340"/>
    </source>
</evidence>
<dbReference type="RefSeq" id="WP_190581175.1">
    <property type="nucleotide sequence ID" value="NZ_CAWPQU010000042.1"/>
</dbReference>
<dbReference type="Pfam" id="PF01609">
    <property type="entry name" value="DDE_Tnp_1"/>
    <property type="match status" value="1"/>
</dbReference>
<name>A0ABR8CFA0_9CYAN</name>
<evidence type="ECO:0000313" key="3">
    <source>
        <dbReference type="EMBL" id="MBD2319324.1"/>
    </source>
</evidence>
<evidence type="ECO:0000259" key="1">
    <source>
        <dbReference type="Pfam" id="PF01609"/>
    </source>
</evidence>
<dbReference type="Pfam" id="PF13340">
    <property type="entry name" value="DUF4096"/>
    <property type="match status" value="1"/>
</dbReference>
<evidence type="ECO:0000313" key="4">
    <source>
        <dbReference type="Proteomes" id="UP000618445"/>
    </source>
</evidence>
<feature type="domain" description="Insertion element IS402-like" evidence="2">
    <location>
        <begin position="7"/>
        <end position="79"/>
    </location>
</feature>
<gene>
    <name evidence="3" type="ORF">H6G05_21085</name>
</gene>
<sequence>MGYSSSLSNKEWEIIEPLLPKKKKTCPPKWTKRQILDGIFYQLKQGCNWADLPKDLPPYSTVYWHYKQWRESGVLREIMTALHEQVRGQAEKKPKWTTLIIVDSQATKNTCNASVESKGFCSYKATNGIKKNLGVDSLGLPFFTLCTKASLSDDKALLEMFAQNIDYFKSKPVNIPKITVMVDHGYHPDKLIPDLEEIYPQIMTKIRFKVAPKMSSQEKKSLGISGFVVIPMRWIVERSNAWMERCKSLVKNFDRTLDNSNARIHLCFIRLMLKRLAKAS</sequence>
<dbReference type="NCBIfam" id="NF033580">
    <property type="entry name" value="transpos_IS5_3"/>
    <property type="match status" value="1"/>
</dbReference>
<proteinExistence type="predicted"/>
<comment type="caution">
    <text evidence="3">The sequence shown here is derived from an EMBL/GenBank/DDBJ whole genome shotgun (WGS) entry which is preliminary data.</text>
</comment>
<keyword evidence="4" id="KW-1185">Reference proteome</keyword>
<organism evidence="3 4">
    <name type="scientific">Phormidium tenue FACHB-1050</name>
    <dbReference type="NCBI Taxonomy" id="2692857"/>
    <lineage>
        <taxon>Bacteria</taxon>
        <taxon>Bacillati</taxon>
        <taxon>Cyanobacteriota</taxon>
        <taxon>Cyanophyceae</taxon>
        <taxon>Oscillatoriophycideae</taxon>
        <taxon>Oscillatoriales</taxon>
        <taxon>Oscillatoriaceae</taxon>
        <taxon>Phormidium</taxon>
    </lineage>
</organism>
<reference evidence="3 4" key="1">
    <citation type="journal article" date="2020" name="ISME J.">
        <title>Comparative genomics reveals insights into cyanobacterial evolution and habitat adaptation.</title>
        <authorList>
            <person name="Chen M.Y."/>
            <person name="Teng W.K."/>
            <person name="Zhao L."/>
            <person name="Hu C.X."/>
            <person name="Zhou Y.K."/>
            <person name="Han B.P."/>
            <person name="Song L.R."/>
            <person name="Shu W.S."/>
        </authorList>
    </citation>
    <scope>NUCLEOTIDE SEQUENCE [LARGE SCALE GENOMIC DNA]</scope>
    <source>
        <strain evidence="3 4">FACHB-1050</strain>
    </source>
</reference>